<feature type="region of interest" description="Disordered" evidence="1">
    <location>
        <begin position="226"/>
        <end position="245"/>
    </location>
</feature>
<proteinExistence type="predicted"/>
<protein>
    <submittedName>
        <fullName evidence="2">Uncharacterized protein</fullName>
    </submittedName>
</protein>
<organism evidence="2 3">
    <name type="scientific">Prorocentrum cordatum</name>
    <dbReference type="NCBI Taxonomy" id="2364126"/>
    <lineage>
        <taxon>Eukaryota</taxon>
        <taxon>Sar</taxon>
        <taxon>Alveolata</taxon>
        <taxon>Dinophyceae</taxon>
        <taxon>Prorocentrales</taxon>
        <taxon>Prorocentraceae</taxon>
        <taxon>Prorocentrum</taxon>
    </lineage>
</organism>
<accession>A0ABN9PUD0</accession>
<comment type="caution">
    <text evidence="2">The sequence shown here is derived from an EMBL/GenBank/DDBJ whole genome shotgun (WGS) entry which is preliminary data.</text>
</comment>
<reference evidence="2" key="1">
    <citation type="submission" date="2023-10" db="EMBL/GenBank/DDBJ databases">
        <authorList>
            <person name="Chen Y."/>
            <person name="Shah S."/>
            <person name="Dougan E. K."/>
            <person name="Thang M."/>
            <person name="Chan C."/>
        </authorList>
    </citation>
    <scope>NUCLEOTIDE SEQUENCE [LARGE SCALE GENOMIC DNA]</scope>
</reference>
<gene>
    <name evidence="2" type="ORF">PCOR1329_LOCUS5141</name>
</gene>
<name>A0ABN9PUD0_9DINO</name>
<keyword evidence="3" id="KW-1185">Reference proteome</keyword>
<dbReference type="EMBL" id="CAUYUJ010001343">
    <property type="protein sequence ID" value="CAK0795465.1"/>
    <property type="molecule type" value="Genomic_DNA"/>
</dbReference>
<feature type="non-terminal residue" evidence="2">
    <location>
        <position position="1"/>
    </location>
</feature>
<evidence type="ECO:0000313" key="3">
    <source>
        <dbReference type="Proteomes" id="UP001189429"/>
    </source>
</evidence>
<evidence type="ECO:0000313" key="2">
    <source>
        <dbReference type="EMBL" id="CAK0795465.1"/>
    </source>
</evidence>
<sequence>ACDDLVKRAHEDEAVFVRRSCDDVYVHSLSFMTITDVVASMGDEVFKKDFIEGKMQRKKQGKRPFFPDEVCKREVFSMKVKRKAPIMSRSELHKYCGLKPTKKNANSIPSMMLHSEDSLDVEEAWLFMWTIEWSFLRALSISMGGTRTLEWSMGEQTHSSGPSTLLANLKTHEGAGLALAEEMANSTGMRRLRGGGLPSGGVPSMSPPMTMSGACSVLSGGIESTPAGRAGDGETDSPHTPMLYSKGTLSATTINVMAERRAARSAVSGVPSALSAIGRLQAAAVNTCSVDADDSASQAPNAGGPAVGKGDQWIAKLPLSKVLTAGKLGVQAHHAAGELKRLKDKDKDQWNRLTLHMTKYELANKLHETNIFSASAGDVKDAFERLRQSIDIPPVVQKSMCKKMFQERVTVELQSVTDVTFFFEMVWPWPTSSQEAGLTFTADSPKLHFVDLEMAEKIRMFNQSFISGVYTALIGGGHKNNDMLVTISSRMASLMDDLLADTEEFCEGASHFLGALGSTVGGVAKICDPTSPWKADGIDAFYSDILSLDPNRGDIFSGLEGVAIAIGACAEYNKTWATLMKDKVMVMELAPQVSASMSALLSVARSPLDFDGAVAAATAALSTIPKFACSLGGELATPVVKEVTAVLKDLSASVASAASTGSLAQTQQSTFIQLLGKARAQLTTLINDIFADTATAVNLRDDLRLIMGKMTKGDLDSTMTAKLGECACVLIKKILTVPEGSKEMADAEMQAAHHLHDFLPNTATKGQQRGLEASSACRSLRPTTEAIVQKFFDDEKKLIAEQKLDAYIKDEADSDISLHEHMKAQIHQYVEDARRVVKTVGQHAVDVASAETQTTAAKIEPYMHGLPDGADWLSAGPANLHVWKSLAVHADSTILSTEMSKTTGPLKKNVDAAEKAASEGEKYGLRIEGDQNYQKVPEIITNAWVTLVTGSLFMAFKKATDKQLLRATIVKTTSALKERGTSQGRLHPTLLARVQLAMQFKINV</sequence>
<dbReference type="Proteomes" id="UP001189429">
    <property type="component" value="Unassembled WGS sequence"/>
</dbReference>
<evidence type="ECO:0000256" key="1">
    <source>
        <dbReference type="SAM" id="MobiDB-lite"/>
    </source>
</evidence>